<evidence type="ECO:0000313" key="3">
    <source>
        <dbReference type="Proteomes" id="UP001596391"/>
    </source>
</evidence>
<dbReference type="RefSeq" id="WP_263371296.1">
    <property type="nucleotide sequence ID" value="NZ_JAGSYD010000003.1"/>
</dbReference>
<dbReference type="EC" id="1.6.5.2" evidence="2"/>
<dbReference type="Gene3D" id="3.40.50.720">
    <property type="entry name" value="NAD(P)-binding Rossmann-like Domain"/>
    <property type="match status" value="1"/>
</dbReference>
<accession>A0ABW1Z725</accession>
<dbReference type="Pfam" id="PF13460">
    <property type="entry name" value="NAD_binding_10"/>
    <property type="match status" value="1"/>
</dbReference>
<dbReference type="CDD" id="cd05269">
    <property type="entry name" value="TMR_SDR_a"/>
    <property type="match status" value="1"/>
</dbReference>
<organism evidence="2 3">
    <name type="scientific">Granulicella cerasi</name>
    <dbReference type="NCBI Taxonomy" id="741063"/>
    <lineage>
        <taxon>Bacteria</taxon>
        <taxon>Pseudomonadati</taxon>
        <taxon>Acidobacteriota</taxon>
        <taxon>Terriglobia</taxon>
        <taxon>Terriglobales</taxon>
        <taxon>Acidobacteriaceae</taxon>
        <taxon>Granulicella</taxon>
    </lineage>
</organism>
<dbReference type="Gene3D" id="3.90.25.10">
    <property type="entry name" value="UDP-galactose 4-epimerase, domain 1"/>
    <property type="match status" value="1"/>
</dbReference>
<evidence type="ECO:0000313" key="2">
    <source>
        <dbReference type="EMBL" id="MFC6644883.1"/>
    </source>
</evidence>
<dbReference type="Proteomes" id="UP001596391">
    <property type="component" value="Unassembled WGS sequence"/>
</dbReference>
<gene>
    <name evidence="2" type="ORF">ACFQBQ_04615</name>
</gene>
<dbReference type="GO" id="GO:0003955">
    <property type="term" value="F:NAD(P)H dehydrogenase (quinone) activity"/>
    <property type="evidence" value="ECO:0007669"/>
    <property type="project" value="UniProtKB-EC"/>
</dbReference>
<feature type="domain" description="NAD(P)-binding" evidence="1">
    <location>
        <begin position="6"/>
        <end position="182"/>
    </location>
</feature>
<dbReference type="PANTHER" id="PTHR47129">
    <property type="entry name" value="QUINONE OXIDOREDUCTASE 2"/>
    <property type="match status" value="1"/>
</dbReference>
<reference evidence="3" key="1">
    <citation type="journal article" date="2019" name="Int. J. Syst. Evol. Microbiol.">
        <title>The Global Catalogue of Microorganisms (GCM) 10K type strain sequencing project: providing services to taxonomists for standard genome sequencing and annotation.</title>
        <authorList>
            <consortium name="The Broad Institute Genomics Platform"/>
            <consortium name="The Broad Institute Genome Sequencing Center for Infectious Disease"/>
            <person name="Wu L."/>
            <person name="Ma J."/>
        </authorList>
    </citation>
    <scope>NUCLEOTIDE SEQUENCE [LARGE SCALE GENOMIC DNA]</scope>
    <source>
        <strain evidence="3">CGMCC 1.16026</strain>
    </source>
</reference>
<name>A0ABW1Z725_9BACT</name>
<dbReference type="InterPro" id="IPR036291">
    <property type="entry name" value="NAD(P)-bd_dom_sf"/>
</dbReference>
<protein>
    <submittedName>
        <fullName evidence="2">SDR family oxidoreductase</fullName>
        <ecNumber evidence="2">1.6.5.2</ecNumber>
    </submittedName>
</protein>
<dbReference type="InterPro" id="IPR016040">
    <property type="entry name" value="NAD(P)-bd_dom"/>
</dbReference>
<sequence length="285" mass="29231">MIAVTGATGHLGHLVVDSLLSKLPADQIVAVVRTPAKAAALAAKGVAVREGDFSKPETLSAAFVGVEKLLLVSSSEVGQRIAQHQAVIDAAKAAGVKFIAYTSLLKADTATMQLATEHVATEKYLQASGVAFALLRNGWYTENHMAALAPSVAHGAIIGAAGEGRFATAPRADYAEAAAVVLATAGHENKIYELAGDTSYNYAELAHEAAEVSGKPVAYARLSEAEYAKALEGFGLPPAAAAVVANADASAAKGELDSTSGDLARLIGRATVPWQNTVAETLKQA</sequence>
<keyword evidence="2" id="KW-0560">Oxidoreductase</keyword>
<dbReference type="PANTHER" id="PTHR47129:SF1">
    <property type="entry name" value="NMRA-LIKE DOMAIN-CONTAINING PROTEIN"/>
    <property type="match status" value="1"/>
</dbReference>
<dbReference type="InterPro" id="IPR052718">
    <property type="entry name" value="NmrA-type_oxidoreductase"/>
</dbReference>
<dbReference type="SUPFAM" id="SSF51735">
    <property type="entry name" value="NAD(P)-binding Rossmann-fold domains"/>
    <property type="match status" value="1"/>
</dbReference>
<keyword evidence="3" id="KW-1185">Reference proteome</keyword>
<evidence type="ECO:0000259" key="1">
    <source>
        <dbReference type="Pfam" id="PF13460"/>
    </source>
</evidence>
<comment type="caution">
    <text evidence="2">The sequence shown here is derived from an EMBL/GenBank/DDBJ whole genome shotgun (WGS) entry which is preliminary data.</text>
</comment>
<proteinExistence type="predicted"/>
<dbReference type="EMBL" id="JBHSWI010000001">
    <property type="protein sequence ID" value="MFC6644883.1"/>
    <property type="molecule type" value="Genomic_DNA"/>
</dbReference>